<feature type="compositionally biased region" description="Polar residues" evidence="1">
    <location>
        <begin position="98"/>
        <end position="119"/>
    </location>
</feature>
<feature type="compositionally biased region" description="Basic residues" evidence="1">
    <location>
        <begin position="83"/>
        <end position="96"/>
    </location>
</feature>
<protein>
    <submittedName>
        <fullName evidence="2">Uncharacterized protein</fullName>
    </submittedName>
</protein>
<comment type="caution">
    <text evidence="2">The sequence shown here is derived from an EMBL/GenBank/DDBJ whole genome shotgun (WGS) entry which is preliminary data.</text>
</comment>
<dbReference type="AlphaFoldDB" id="A0A5J4UEQ2"/>
<name>A0A5J4UEQ2_9EUKA</name>
<sequence length="309" mass="34053">MDGMLMNLEARSKGFDNLSYNPFANFQPNFNPNQYIDNLSQIPSQDQQEYSNDFDQYQMQRDDDHDSNDDVFGEPDLIELQVRGRRGRGKKNRGRGKAQSQTQPLLSSHQPIQGSTQSKLKVPGQGRGKTGAADGTINPSAQSSRIKQIAGGSDFNLGSSMDIDMEQMMERDLTQTQPTTNDGPIISTAPPQLGTASWHAGGENVNIFAAQRANIYHQNDGNEMNIPQQSHLAAQRADGLGFQPLMGPEQEQSEDEPEHDQGQLDQNNLPDNPGNEGPPGLTQETRRSEASQGSTKSRSKSSRKKKKGR</sequence>
<gene>
    <name evidence="2" type="ORF">EZS28_035356</name>
</gene>
<evidence type="ECO:0000256" key="1">
    <source>
        <dbReference type="SAM" id="MobiDB-lite"/>
    </source>
</evidence>
<feature type="compositionally biased region" description="Basic residues" evidence="1">
    <location>
        <begin position="297"/>
        <end position="309"/>
    </location>
</feature>
<feature type="region of interest" description="Disordered" evidence="1">
    <location>
        <begin position="59"/>
        <end position="157"/>
    </location>
</feature>
<accession>A0A5J4UEQ2</accession>
<proteinExistence type="predicted"/>
<feature type="compositionally biased region" description="Acidic residues" evidence="1">
    <location>
        <begin position="65"/>
        <end position="77"/>
    </location>
</feature>
<reference evidence="2 3" key="1">
    <citation type="submission" date="2019-03" db="EMBL/GenBank/DDBJ databases">
        <title>Single cell metagenomics reveals metabolic interactions within the superorganism composed of flagellate Streblomastix strix and complex community of Bacteroidetes bacteria on its surface.</title>
        <authorList>
            <person name="Treitli S.C."/>
            <person name="Kolisko M."/>
            <person name="Husnik F."/>
            <person name="Keeling P."/>
            <person name="Hampl V."/>
        </authorList>
    </citation>
    <scope>NUCLEOTIDE SEQUENCE [LARGE SCALE GENOMIC DNA]</scope>
    <source>
        <strain evidence="2">ST1C</strain>
    </source>
</reference>
<feature type="region of interest" description="Disordered" evidence="1">
    <location>
        <begin position="241"/>
        <end position="309"/>
    </location>
</feature>
<evidence type="ECO:0000313" key="3">
    <source>
        <dbReference type="Proteomes" id="UP000324800"/>
    </source>
</evidence>
<organism evidence="2 3">
    <name type="scientific">Streblomastix strix</name>
    <dbReference type="NCBI Taxonomy" id="222440"/>
    <lineage>
        <taxon>Eukaryota</taxon>
        <taxon>Metamonada</taxon>
        <taxon>Preaxostyla</taxon>
        <taxon>Oxymonadida</taxon>
        <taxon>Streblomastigidae</taxon>
        <taxon>Streblomastix</taxon>
    </lineage>
</organism>
<evidence type="ECO:0000313" key="2">
    <source>
        <dbReference type="EMBL" id="KAA6369118.1"/>
    </source>
</evidence>
<feature type="compositionally biased region" description="Polar residues" evidence="1">
    <location>
        <begin position="137"/>
        <end position="146"/>
    </location>
</feature>
<dbReference type="EMBL" id="SNRW01016676">
    <property type="protein sequence ID" value="KAA6369118.1"/>
    <property type="molecule type" value="Genomic_DNA"/>
</dbReference>
<dbReference type="Proteomes" id="UP000324800">
    <property type="component" value="Unassembled WGS sequence"/>
</dbReference>